<feature type="region of interest" description="Disordered" evidence="1">
    <location>
        <begin position="400"/>
        <end position="419"/>
    </location>
</feature>
<dbReference type="GO" id="GO:0003729">
    <property type="term" value="F:mRNA binding"/>
    <property type="evidence" value="ECO:0007669"/>
    <property type="project" value="TreeGrafter"/>
</dbReference>
<proteinExistence type="predicted"/>
<evidence type="ECO:0000256" key="1">
    <source>
        <dbReference type="SAM" id="MobiDB-lite"/>
    </source>
</evidence>
<reference evidence="2 3" key="1">
    <citation type="journal article" date="2023" name="BMC Biotechnol.">
        <title>Vitis rotundifolia cv Carlos genome sequencing.</title>
        <authorList>
            <person name="Huff M."/>
            <person name="Hulse-Kemp A."/>
            <person name="Scheffler B."/>
            <person name="Youngblood R."/>
            <person name="Simpson S."/>
            <person name="Babiker E."/>
            <person name="Staton M."/>
        </authorList>
    </citation>
    <scope>NUCLEOTIDE SEQUENCE [LARGE SCALE GENOMIC DNA]</scope>
    <source>
        <tissue evidence="2">Leaf</tissue>
    </source>
</reference>
<feature type="region of interest" description="Disordered" evidence="1">
    <location>
        <begin position="316"/>
        <end position="368"/>
    </location>
</feature>
<feature type="compositionally biased region" description="Basic and acidic residues" evidence="1">
    <location>
        <begin position="38"/>
        <end position="48"/>
    </location>
</feature>
<feature type="compositionally biased region" description="Basic and acidic residues" evidence="1">
    <location>
        <begin position="409"/>
        <end position="418"/>
    </location>
</feature>
<accession>A0AA38ZJD0</accession>
<feature type="region of interest" description="Disordered" evidence="1">
    <location>
        <begin position="1"/>
        <end position="146"/>
    </location>
</feature>
<evidence type="ECO:0000313" key="2">
    <source>
        <dbReference type="EMBL" id="KAJ9690153.1"/>
    </source>
</evidence>
<feature type="compositionally biased region" description="Polar residues" evidence="1">
    <location>
        <begin position="125"/>
        <end position="146"/>
    </location>
</feature>
<feature type="compositionally biased region" description="Basic and acidic residues" evidence="1">
    <location>
        <begin position="503"/>
        <end position="545"/>
    </location>
</feature>
<dbReference type="Proteomes" id="UP001168098">
    <property type="component" value="Unassembled WGS sequence"/>
</dbReference>
<feature type="compositionally biased region" description="Polar residues" evidence="1">
    <location>
        <begin position="319"/>
        <end position="336"/>
    </location>
</feature>
<sequence>MSKKKAFSGSTMTLKDFHGGSIPSDIPLPSAPGAVVRPSDRSGFDRHTSWGNPTGRPDYRSRPNSSPATRNFDDKTPFLAHTVHIGRNFDEDERKPLDGVSAPRRTVSDESINVPLTRVEPKADYTSSGRLAGRQVSTPVSQLPSASTSSYSARLAEATQGGSAHVGVIPGNSMGHGGQAVSGSYPNAWAARKEAVGIAEPGQSAWSGSVAESKFAQASALEKVSSGRWQSKHSLHHQPDVEVIRHSETESSLHTKGGIDNYALNGMDVVNGREHYDASLARHAERGLTIEDGFWAGGRDVTVYGSARSNIHREAKEWNPQSYNDGVQVSPTNGKSGRSEFRPPVPSDAAERPKLKLHPASKRLDGLEQPVNDYKLGHNWSSDPIHAETVTELHGNTIPARTGLAGTETESRAAERPKLNLKPRTQPLERLEGNVERERNTLFGGARPRELVLKERGIDEVAINNHDLGQSSIRVKHDSPKSDMIPGNAVPTRLSEKTMNLPLDDRIGKTAERKDHRVEADRADVQRRNWRNDNRKNIRETEKQKQQQHQQQERLPSPETWRKPAEQPRPASPDANGLRYGKVASAVELAQAFSSSVSDQKTTDRLSTQRSLPGRGQMPFSRLMGPGPRPQINGY</sequence>
<feature type="compositionally biased region" description="Basic and acidic residues" evidence="1">
    <location>
        <begin position="87"/>
        <end position="97"/>
    </location>
</feature>
<comment type="caution">
    <text evidence="2">The sequence shown here is derived from an EMBL/GenBank/DDBJ whole genome shotgun (WGS) entry which is preliminary data.</text>
</comment>
<dbReference type="EMBL" id="JARBHA010000010">
    <property type="protein sequence ID" value="KAJ9690153.1"/>
    <property type="molecule type" value="Genomic_DNA"/>
</dbReference>
<keyword evidence="3" id="KW-1185">Reference proteome</keyword>
<gene>
    <name evidence="2" type="ORF">PVL29_012682</name>
</gene>
<feature type="region of interest" description="Disordered" evidence="1">
    <location>
        <begin position="471"/>
        <end position="580"/>
    </location>
</feature>
<feature type="region of interest" description="Disordered" evidence="1">
    <location>
        <begin position="592"/>
        <end position="635"/>
    </location>
</feature>
<dbReference type="InterPro" id="IPR010433">
    <property type="entry name" value="EIF-4B_pln"/>
</dbReference>
<dbReference type="PANTHER" id="PTHR32091">
    <property type="entry name" value="EUKARYOTIC TRANSLATION INITIATION FACTOR 4B"/>
    <property type="match status" value="1"/>
</dbReference>
<feature type="compositionally biased region" description="Polar residues" evidence="1">
    <location>
        <begin position="592"/>
        <end position="611"/>
    </location>
</feature>
<evidence type="ECO:0000313" key="3">
    <source>
        <dbReference type="Proteomes" id="UP001168098"/>
    </source>
</evidence>
<dbReference type="GO" id="GO:0003743">
    <property type="term" value="F:translation initiation factor activity"/>
    <property type="evidence" value="ECO:0007669"/>
    <property type="project" value="InterPro"/>
</dbReference>
<dbReference type="PANTHER" id="PTHR32091:SF4">
    <property type="entry name" value="OS07G0546100 PROTEIN"/>
    <property type="match status" value="1"/>
</dbReference>
<dbReference type="AlphaFoldDB" id="A0AA38ZJD0"/>
<organism evidence="2 3">
    <name type="scientific">Vitis rotundifolia</name>
    <name type="common">Muscadine grape</name>
    <dbReference type="NCBI Taxonomy" id="103349"/>
    <lineage>
        <taxon>Eukaryota</taxon>
        <taxon>Viridiplantae</taxon>
        <taxon>Streptophyta</taxon>
        <taxon>Embryophyta</taxon>
        <taxon>Tracheophyta</taxon>
        <taxon>Spermatophyta</taxon>
        <taxon>Magnoliopsida</taxon>
        <taxon>eudicotyledons</taxon>
        <taxon>Gunneridae</taxon>
        <taxon>Pentapetalae</taxon>
        <taxon>rosids</taxon>
        <taxon>Vitales</taxon>
        <taxon>Vitaceae</taxon>
        <taxon>Viteae</taxon>
        <taxon>Vitis</taxon>
    </lineage>
</organism>
<name>A0AA38ZJD0_VITRO</name>
<protein>
    <submittedName>
        <fullName evidence="2">Uncharacterized protein</fullName>
    </submittedName>
</protein>